<dbReference type="CDD" id="cd02253">
    <property type="entry name" value="DmpA"/>
    <property type="match status" value="1"/>
</dbReference>
<evidence type="ECO:0000256" key="2">
    <source>
        <dbReference type="SAM" id="SignalP"/>
    </source>
</evidence>
<evidence type="ECO:0000256" key="1">
    <source>
        <dbReference type="ARBA" id="ARBA00007068"/>
    </source>
</evidence>
<feature type="chain" id="PRO_5012309180" evidence="2">
    <location>
        <begin position="20"/>
        <end position="378"/>
    </location>
</feature>
<organism evidence="3 4">
    <name type="scientific">Hymenobacter crusticola</name>
    <dbReference type="NCBI Taxonomy" id="1770526"/>
    <lineage>
        <taxon>Bacteria</taxon>
        <taxon>Pseudomonadati</taxon>
        <taxon>Bacteroidota</taxon>
        <taxon>Cytophagia</taxon>
        <taxon>Cytophagales</taxon>
        <taxon>Hymenobacteraceae</taxon>
        <taxon>Hymenobacter</taxon>
    </lineage>
</organism>
<protein>
    <submittedName>
        <fullName evidence="3">Aminopeptidase</fullName>
    </submittedName>
</protein>
<dbReference type="RefSeq" id="WP_086596248.1">
    <property type="nucleotide sequence ID" value="NZ_MTSE01000016.1"/>
</dbReference>
<dbReference type="Gene3D" id="3.60.70.12">
    <property type="entry name" value="L-amino peptidase D-ALA esterase/amidase"/>
    <property type="match status" value="1"/>
</dbReference>
<dbReference type="PANTHER" id="PTHR36512">
    <property type="entry name" value="D-AMINOPEPTIDASE"/>
    <property type="match status" value="1"/>
</dbReference>
<keyword evidence="4" id="KW-1185">Reference proteome</keyword>
<keyword evidence="3" id="KW-0645">Protease</keyword>
<comment type="similarity">
    <text evidence="1">Belongs to the peptidase S58 family.</text>
</comment>
<comment type="caution">
    <text evidence="3">The sequence shown here is derived from an EMBL/GenBank/DDBJ whole genome shotgun (WGS) entry which is preliminary data.</text>
</comment>
<dbReference type="OrthoDB" id="9770388at2"/>
<dbReference type="AlphaFoldDB" id="A0A243W8A6"/>
<gene>
    <name evidence="3" type="ORF">BXP70_21865</name>
</gene>
<evidence type="ECO:0000313" key="3">
    <source>
        <dbReference type="EMBL" id="OUJ71406.1"/>
    </source>
</evidence>
<dbReference type="Pfam" id="PF03576">
    <property type="entry name" value="Peptidase_S58"/>
    <property type="match status" value="1"/>
</dbReference>
<dbReference type="Proteomes" id="UP000194873">
    <property type="component" value="Unassembled WGS sequence"/>
</dbReference>
<dbReference type="PANTHER" id="PTHR36512:SF3">
    <property type="entry name" value="BLR5678 PROTEIN"/>
    <property type="match status" value="1"/>
</dbReference>
<dbReference type="EMBL" id="MTSE01000016">
    <property type="protein sequence ID" value="OUJ71406.1"/>
    <property type="molecule type" value="Genomic_DNA"/>
</dbReference>
<accession>A0A243W8A6</accession>
<dbReference type="InterPro" id="IPR016117">
    <property type="entry name" value="ArgJ-like_dom_sf"/>
</dbReference>
<dbReference type="InterPro" id="IPR005321">
    <property type="entry name" value="Peptidase_S58_DmpA"/>
</dbReference>
<evidence type="ECO:0000313" key="4">
    <source>
        <dbReference type="Proteomes" id="UP000194873"/>
    </source>
</evidence>
<keyword evidence="3" id="KW-0378">Hydrolase</keyword>
<keyword evidence="3" id="KW-0031">Aminopeptidase</keyword>
<dbReference type="GO" id="GO:0004177">
    <property type="term" value="F:aminopeptidase activity"/>
    <property type="evidence" value="ECO:0007669"/>
    <property type="project" value="UniProtKB-KW"/>
</dbReference>
<dbReference type="SUPFAM" id="SSF56266">
    <property type="entry name" value="DmpA/ArgJ-like"/>
    <property type="match status" value="1"/>
</dbReference>
<feature type="signal peptide" evidence="2">
    <location>
        <begin position="1"/>
        <end position="19"/>
    </location>
</feature>
<sequence length="378" mass="39479">MRLALLLLLLGSVASPAWSQQRQRARAYGLAIGVLPTGPLNAITDVEGVRVGHTTVVQGKTVRTGVTAIIPHTGNVFQQKVPAAVYVGNGFGKLAGTTQVQELGNLETPIILTNTLAVGTGLNAVVDYVLRQPGNEQVRSVNAIVGETNDGYLNDIRSRSITEQHVRAAIEQASSGPVAEGNVGAGTGTVCFGFKGGIGTASRRLPAKLGGYTVGVLVQTNFGGVLQVNGVRVGETLGQFYLSEQLKDKADGSCMMVVATDAPVDARNLERLAKRAFMGLAKTGGIATNGSGDYVLAFSTHTGLRVPYASAEATQTATVLTNDAMSPLFLAAVEATEEAIINSLFKAETTTGTDNHTVEALPLDKVIPLLKKHHALKP</sequence>
<name>A0A243W8A6_9BACT</name>
<reference evidence="3 4" key="1">
    <citation type="submission" date="2017-01" db="EMBL/GenBank/DDBJ databases">
        <title>A new Hymenobacter.</title>
        <authorList>
            <person name="Liang Y."/>
            <person name="Feng F."/>
        </authorList>
    </citation>
    <scope>NUCLEOTIDE SEQUENCE [LARGE SCALE GENOMIC DNA]</scope>
    <source>
        <strain evidence="3">MIMBbqt21</strain>
    </source>
</reference>
<proteinExistence type="inferred from homology"/>
<keyword evidence="2" id="KW-0732">Signal</keyword>